<organism evidence="2 3">
    <name type="scientific">Undibacterium arcticum</name>
    <dbReference type="NCBI Taxonomy" id="1762892"/>
    <lineage>
        <taxon>Bacteria</taxon>
        <taxon>Pseudomonadati</taxon>
        <taxon>Pseudomonadota</taxon>
        <taxon>Betaproteobacteria</taxon>
        <taxon>Burkholderiales</taxon>
        <taxon>Oxalobacteraceae</taxon>
        <taxon>Undibacterium</taxon>
    </lineage>
</organism>
<evidence type="ECO:0000313" key="3">
    <source>
        <dbReference type="Proteomes" id="UP001595530"/>
    </source>
</evidence>
<evidence type="ECO:0000313" key="2">
    <source>
        <dbReference type="EMBL" id="MFC3111196.1"/>
    </source>
</evidence>
<sequence length="122" mass="14293">MITDFCVEAQSTLLRYGAPEIFNADQGSQFTDEDFTRPLLDNRVRVSMDGKGRWIDNVFVERLRMSVENEDFTCMPTQWFSALASYFNFYNARRPRQSLDYRSPTRCISESTHSSRSRMKHG</sequence>
<feature type="region of interest" description="Disordered" evidence="1">
    <location>
        <begin position="101"/>
        <end position="122"/>
    </location>
</feature>
<reference evidence="3" key="1">
    <citation type="journal article" date="2019" name="Int. J. Syst. Evol. Microbiol.">
        <title>The Global Catalogue of Microorganisms (GCM) 10K type strain sequencing project: providing services to taxonomists for standard genome sequencing and annotation.</title>
        <authorList>
            <consortium name="The Broad Institute Genomics Platform"/>
            <consortium name="The Broad Institute Genome Sequencing Center for Infectious Disease"/>
            <person name="Wu L."/>
            <person name="Ma J."/>
        </authorList>
    </citation>
    <scope>NUCLEOTIDE SEQUENCE [LARGE SCALE GENOMIC DNA]</scope>
    <source>
        <strain evidence="3">KCTC 42986</strain>
    </source>
</reference>
<name>A0ABV7FCN6_9BURK</name>
<dbReference type="Gene3D" id="3.30.420.10">
    <property type="entry name" value="Ribonuclease H-like superfamily/Ribonuclease H"/>
    <property type="match status" value="1"/>
</dbReference>
<dbReference type="InterPro" id="IPR012337">
    <property type="entry name" value="RNaseH-like_sf"/>
</dbReference>
<dbReference type="SUPFAM" id="SSF53098">
    <property type="entry name" value="Ribonuclease H-like"/>
    <property type="match status" value="1"/>
</dbReference>
<evidence type="ECO:0000256" key="1">
    <source>
        <dbReference type="SAM" id="MobiDB-lite"/>
    </source>
</evidence>
<accession>A0ABV7FCN6</accession>
<dbReference type="RefSeq" id="WP_390329198.1">
    <property type="nucleotide sequence ID" value="NZ_JBHRTP010000104.1"/>
</dbReference>
<gene>
    <name evidence="2" type="ORF">ACFOFO_25140</name>
</gene>
<dbReference type="Proteomes" id="UP001595530">
    <property type="component" value="Unassembled WGS sequence"/>
</dbReference>
<proteinExistence type="predicted"/>
<keyword evidence="3" id="KW-1185">Reference proteome</keyword>
<protein>
    <recommendedName>
        <fullName evidence="4">Integrase catalytic domain-containing protein</fullName>
    </recommendedName>
</protein>
<dbReference type="InterPro" id="IPR036397">
    <property type="entry name" value="RNaseH_sf"/>
</dbReference>
<comment type="caution">
    <text evidence="2">The sequence shown here is derived from an EMBL/GenBank/DDBJ whole genome shotgun (WGS) entry which is preliminary data.</text>
</comment>
<dbReference type="EMBL" id="JBHRTP010000104">
    <property type="protein sequence ID" value="MFC3111196.1"/>
    <property type="molecule type" value="Genomic_DNA"/>
</dbReference>
<evidence type="ECO:0008006" key="4">
    <source>
        <dbReference type="Google" id="ProtNLM"/>
    </source>
</evidence>